<dbReference type="Gene3D" id="1.10.10.10">
    <property type="entry name" value="Winged helix-like DNA-binding domain superfamily/Winged helix DNA-binding domain"/>
    <property type="match status" value="1"/>
</dbReference>
<dbReference type="FunFam" id="1.10.10.10:FF:000079">
    <property type="entry name" value="GntR family transcriptional regulator"/>
    <property type="match status" value="1"/>
</dbReference>
<proteinExistence type="predicted"/>
<organism evidence="5 6">
    <name type="scientific">gamma proteobacterium HTCC2207</name>
    <dbReference type="NCBI Taxonomy" id="314287"/>
    <lineage>
        <taxon>Bacteria</taxon>
        <taxon>Pseudomonadati</taxon>
        <taxon>Pseudomonadota</taxon>
        <taxon>Gammaproteobacteria</taxon>
        <taxon>Cellvibrionales</taxon>
        <taxon>Porticoccaceae</taxon>
        <taxon>SAR92 clade</taxon>
    </lineage>
</organism>
<gene>
    <name evidence="5" type="ORF">GB2207_09561</name>
</gene>
<dbReference type="PROSITE" id="PS50949">
    <property type="entry name" value="HTH_GNTR"/>
    <property type="match status" value="1"/>
</dbReference>
<dbReference type="SUPFAM" id="SSF64288">
    <property type="entry name" value="Chorismate lyase-like"/>
    <property type="match status" value="1"/>
</dbReference>
<dbReference type="SMART" id="SM00866">
    <property type="entry name" value="UTRA"/>
    <property type="match status" value="1"/>
</dbReference>
<dbReference type="Pfam" id="PF07702">
    <property type="entry name" value="UTRA"/>
    <property type="match status" value="1"/>
</dbReference>
<dbReference type="Gene3D" id="3.40.1410.10">
    <property type="entry name" value="Chorismate lyase-like"/>
    <property type="match status" value="1"/>
</dbReference>
<protein>
    <submittedName>
        <fullName evidence="5">Transcriptional regulator of succinylCoA synthetase operon</fullName>
    </submittedName>
</protein>
<reference evidence="5 6" key="1">
    <citation type="submission" date="2006-03" db="EMBL/GenBank/DDBJ databases">
        <authorList>
            <person name="Giovannoni S.J."/>
            <person name="Cho J.-C."/>
            <person name="Ferriera S."/>
            <person name="Johnson J."/>
            <person name="Kravitz S."/>
            <person name="Halpern A."/>
            <person name="Remington K."/>
            <person name="Beeson K."/>
            <person name="Tran B."/>
            <person name="Rogers Y.-H."/>
            <person name="Friedman R."/>
            <person name="Venter J.C."/>
        </authorList>
    </citation>
    <scope>NUCLEOTIDE SEQUENCE [LARGE SCALE GENOMIC DNA]</scope>
    <source>
        <strain evidence="5 6">HTCC2207</strain>
    </source>
</reference>
<keyword evidence="6" id="KW-1185">Reference proteome</keyword>
<dbReference type="SMART" id="SM00345">
    <property type="entry name" value="HTH_GNTR"/>
    <property type="match status" value="1"/>
</dbReference>
<dbReference type="InterPro" id="IPR036390">
    <property type="entry name" value="WH_DNA-bd_sf"/>
</dbReference>
<dbReference type="CDD" id="cd07377">
    <property type="entry name" value="WHTH_GntR"/>
    <property type="match status" value="1"/>
</dbReference>
<dbReference type="Proteomes" id="UP000005555">
    <property type="component" value="Unassembled WGS sequence"/>
</dbReference>
<dbReference type="EMBL" id="AAPI01000001">
    <property type="protein sequence ID" value="EAS48047.1"/>
    <property type="molecule type" value="Genomic_DNA"/>
</dbReference>
<keyword evidence="1" id="KW-0805">Transcription regulation</keyword>
<keyword evidence="3" id="KW-0804">Transcription</keyword>
<accession>Q1YUL1</accession>
<keyword evidence="2" id="KW-0238">DNA-binding</keyword>
<dbReference type="GO" id="GO:0003700">
    <property type="term" value="F:DNA-binding transcription factor activity"/>
    <property type="evidence" value="ECO:0007669"/>
    <property type="project" value="InterPro"/>
</dbReference>
<name>Q1YUL1_9GAMM</name>
<evidence type="ECO:0000256" key="1">
    <source>
        <dbReference type="ARBA" id="ARBA00023015"/>
    </source>
</evidence>
<dbReference type="InterPro" id="IPR028978">
    <property type="entry name" value="Chorismate_lyase_/UTRA_dom_sf"/>
</dbReference>
<evidence type="ECO:0000256" key="2">
    <source>
        <dbReference type="ARBA" id="ARBA00023125"/>
    </source>
</evidence>
<sequence>MSQTSDVLPRYAQIKSHIKTQLESGLWRIGDRIPSETHLSEEFSVSRMTARRAVQELADEGLLARSVGAGTFVIQPPSPISSVELPDFNQQFSFSNSEYSNRIVTLETMPAGRDIAALLGLAEGELIYHSVIVHSIASVPAQWEESFVSPELVPVYLKQNYQKVSPQAYINWVIAPSRVEHQLQAIIADVMIAGALGLSTLSPCIKISRRSWHQDRVISVSRCIASGASCRIGNELLL</sequence>
<dbReference type="InterPro" id="IPR011663">
    <property type="entry name" value="UTRA"/>
</dbReference>
<dbReference type="STRING" id="314287.GB2207_09561"/>
<dbReference type="Pfam" id="PF00392">
    <property type="entry name" value="GntR"/>
    <property type="match status" value="1"/>
</dbReference>
<dbReference type="AlphaFoldDB" id="Q1YUL1"/>
<evidence type="ECO:0000259" key="4">
    <source>
        <dbReference type="PROSITE" id="PS50949"/>
    </source>
</evidence>
<dbReference type="eggNOG" id="COG2188">
    <property type="taxonomic scope" value="Bacteria"/>
</dbReference>
<dbReference type="PANTHER" id="PTHR44846:SF16">
    <property type="entry name" value="TRANSCRIPTIONAL REGULATOR PHNF-RELATED"/>
    <property type="match status" value="1"/>
</dbReference>
<dbReference type="InterPro" id="IPR036388">
    <property type="entry name" value="WH-like_DNA-bd_sf"/>
</dbReference>
<dbReference type="SUPFAM" id="SSF46785">
    <property type="entry name" value="Winged helix' DNA-binding domain"/>
    <property type="match status" value="1"/>
</dbReference>
<comment type="caution">
    <text evidence="5">The sequence shown here is derived from an EMBL/GenBank/DDBJ whole genome shotgun (WGS) entry which is preliminary data.</text>
</comment>
<dbReference type="InterPro" id="IPR050679">
    <property type="entry name" value="Bact_HTH_transcr_reg"/>
</dbReference>
<dbReference type="HOGENOM" id="CLU_063236_0_0_6"/>
<dbReference type="InterPro" id="IPR000524">
    <property type="entry name" value="Tscrpt_reg_HTH_GntR"/>
</dbReference>
<feature type="domain" description="HTH gntR-type" evidence="4">
    <location>
        <begin position="8"/>
        <end position="76"/>
    </location>
</feature>
<evidence type="ECO:0000313" key="5">
    <source>
        <dbReference type="EMBL" id="EAS48047.1"/>
    </source>
</evidence>
<evidence type="ECO:0000256" key="3">
    <source>
        <dbReference type="ARBA" id="ARBA00023163"/>
    </source>
</evidence>
<evidence type="ECO:0000313" key="6">
    <source>
        <dbReference type="Proteomes" id="UP000005555"/>
    </source>
</evidence>
<dbReference type="GO" id="GO:0003677">
    <property type="term" value="F:DNA binding"/>
    <property type="evidence" value="ECO:0007669"/>
    <property type="project" value="UniProtKB-KW"/>
</dbReference>
<dbReference type="PANTHER" id="PTHR44846">
    <property type="entry name" value="MANNOSYL-D-GLYCERATE TRANSPORT/METABOLISM SYSTEM REPRESSOR MNGR-RELATED"/>
    <property type="match status" value="1"/>
</dbReference>
<dbReference type="PRINTS" id="PR00035">
    <property type="entry name" value="HTHGNTR"/>
</dbReference>